<sequence length="345" mass="38986">MEKVFVVTNSLTGGGAERAMNLVCSDISKQNQNDYQFTLVPINQGPRDLVDPNCRVIPIGRKWRGTFSNTLFSYLKFISLVVREKPKVMILNCALPELFACFIPVKTSFVVVEHSRNPWLGRESLGLVVRRILKLRKSTFITVSAHLKIWSLPEIKTRTIPNPVFQVSKYPKNRNDKSIKRLVFIGRLASDKNPEAFIEILRRLHYPGLVIGDGVLMEGLKNQTADKLPDVEFAGHNLEPWKLLKDGDLLIVPSKFEGDGLVIAEAVLGGFPLLASQISEFRKFRLSEYCYCDSEEEFISRIREFSMKIDDLIPATLAVESLKNERGIDAIGNSWKVLIHNLVAS</sequence>
<dbReference type="Gene3D" id="3.40.50.2000">
    <property type="entry name" value="Glycogen Phosphorylase B"/>
    <property type="match status" value="2"/>
</dbReference>
<dbReference type="PANTHER" id="PTHR12526:SF630">
    <property type="entry name" value="GLYCOSYLTRANSFERASE"/>
    <property type="match status" value="1"/>
</dbReference>
<dbReference type="Proteomes" id="UP000217186">
    <property type="component" value="Chromosome"/>
</dbReference>
<dbReference type="RefSeq" id="WP_095686343.1">
    <property type="nucleotide sequence ID" value="NZ_CP016776.1"/>
</dbReference>
<dbReference type="GO" id="GO:0016740">
    <property type="term" value="F:transferase activity"/>
    <property type="evidence" value="ECO:0007669"/>
    <property type="project" value="UniProtKB-KW"/>
</dbReference>
<dbReference type="Pfam" id="PF13692">
    <property type="entry name" value="Glyco_trans_1_4"/>
    <property type="match status" value="1"/>
</dbReference>
<protein>
    <submittedName>
        <fullName evidence="1">Glycosyltransferase</fullName>
    </submittedName>
</protein>
<keyword evidence="2" id="KW-1185">Reference proteome</keyword>
<keyword evidence="1" id="KW-0808">Transferase</keyword>
<name>A0A249KUN1_9ACTN</name>
<evidence type="ECO:0000313" key="2">
    <source>
        <dbReference type="Proteomes" id="UP000217186"/>
    </source>
</evidence>
<reference evidence="1 2" key="1">
    <citation type="submission" date="2016-07" db="EMBL/GenBank/DDBJ databases">
        <title>High microdiversification within the ubiquitous acI lineage of Actinobacteria.</title>
        <authorList>
            <person name="Neuenschwander S.M."/>
            <person name="Salcher M."/>
            <person name="Ghai R."/>
            <person name="Pernthaler J."/>
        </authorList>
    </citation>
    <scope>NUCLEOTIDE SEQUENCE [LARGE SCALE GENOMIC DNA]</scope>
    <source>
        <strain evidence="1">MMS-IIA-15</strain>
    </source>
</reference>
<gene>
    <name evidence="1" type="ORF">A7sIIA15_06610</name>
</gene>
<dbReference type="KEGG" id="pvn:A7sIIA15_06610"/>
<organism evidence="1 2">
    <name type="scientific">Candidatus Planktophila vernalis</name>
    <dbReference type="NCBI Taxonomy" id="1884907"/>
    <lineage>
        <taxon>Bacteria</taxon>
        <taxon>Bacillati</taxon>
        <taxon>Actinomycetota</taxon>
        <taxon>Actinomycetes</taxon>
        <taxon>Candidatus Nanopelagicales</taxon>
        <taxon>Candidatus Nanopelagicaceae</taxon>
        <taxon>Candidatus Planktophila</taxon>
    </lineage>
</organism>
<dbReference type="EMBL" id="CP016776">
    <property type="protein sequence ID" value="ASY20496.1"/>
    <property type="molecule type" value="Genomic_DNA"/>
</dbReference>
<dbReference type="SUPFAM" id="SSF53756">
    <property type="entry name" value="UDP-Glycosyltransferase/glycogen phosphorylase"/>
    <property type="match status" value="1"/>
</dbReference>
<dbReference type="OrthoDB" id="6286688at2"/>
<accession>A0A249KUN1</accession>
<dbReference type="PANTHER" id="PTHR12526">
    <property type="entry name" value="GLYCOSYLTRANSFERASE"/>
    <property type="match status" value="1"/>
</dbReference>
<dbReference type="AlphaFoldDB" id="A0A249KUN1"/>
<evidence type="ECO:0000313" key="1">
    <source>
        <dbReference type="EMBL" id="ASY20496.1"/>
    </source>
</evidence>
<proteinExistence type="predicted"/>